<name>A0A6J4PA49_9ACTN</name>
<gene>
    <name evidence="1" type="ORF">AVDCRST_MAG75-2715</name>
</gene>
<dbReference type="AlphaFoldDB" id="A0A6J4PA49"/>
<feature type="non-terminal residue" evidence="1">
    <location>
        <position position="48"/>
    </location>
</feature>
<proteinExistence type="predicted"/>
<reference evidence="1" key="1">
    <citation type="submission" date="2020-02" db="EMBL/GenBank/DDBJ databases">
        <authorList>
            <person name="Meier V. D."/>
        </authorList>
    </citation>
    <scope>NUCLEOTIDE SEQUENCE</scope>
    <source>
        <strain evidence="1">AVDCRST_MAG75</strain>
    </source>
</reference>
<organism evidence="1">
    <name type="scientific">uncultured Propionibacteriaceae bacterium</name>
    <dbReference type="NCBI Taxonomy" id="257457"/>
    <lineage>
        <taxon>Bacteria</taxon>
        <taxon>Bacillati</taxon>
        <taxon>Actinomycetota</taxon>
        <taxon>Actinomycetes</taxon>
        <taxon>Propionibacteriales</taxon>
        <taxon>Propionibacteriaceae</taxon>
        <taxon>environmental samples</taxon>
    </lineage>
</organism>
<feature type="non-terminal residue" evidence="1">
    <location>
        <position position="1"/>
    </location>
</feature>
<evidence type="ECO:0000313" key="1">
    <source>
        <dbReference type="EMBL" id="CAA9410455.1"/>
    </source>
</evidence>
<sequence>CRPRSTSANVSRRTVDAHWPTLRSTSRLRALLEASPHSPVKARPGELT</sequence>
<dbReference type="EMBL" id="CADCUO010000190">
    <property type="protein sequence ID" value="CAA9410455.1"/>
    <property type="molecule type" value="Genomic_DNA"/>
</dbReference>
<accession>A0A6J4PA49</accession>
<protein>
    <submittedName>
        <fullName evidence="1">Uncharacterized protein</fullName>
    </submittedName>
</protein>